<evidence type="ECO:0000313" key="2">
    <source>
        <dbReference type="Proteomes" id="UP000054538"/>
    </source>
</evidence>
<name>A0A0D0E830_9AGAM</name>
<evidence type="ECO:0000313" key="1">
    <source>
        <dbReference type="EMBL" id="KIK94560.1"/>
    </source>
</evidence>
<keyword evidence="2" id="KW-1185">Reference proteome</keyword>
<protein>
    <submittedName>
        <fullName evidence="1">Uncharacterized protein</fullName>
    </submittedName>
</protein>
<dbReference type="AlphaFoldDB" id="A0A0D0E830"/>
<reference evidence="2" key="2">
    <citation type="submission" date="2015-01" db="EMBL/GenBank/DDBJ databases">
        <title>Evolutionary Origins and Diversification of the Mycorrhizal Mutualists.</title>
        <authorList>
            <consortium name="DOE Joint Genome Institute"/>
            <consortium name="Mycorrhizal Genomics Consortium"/>
            <person name="Kohler A."/>
            <person name="Kuo A."/>
            <person name="Nagy L.G."/>
            <person name="Floudas D."/>
            <person name="Copeland A."/>
            <person name="Barry K.W."/>
            <person name="Cichocki N."/>
            <person name="Veneault-Fourrey C."/>
            <person name="LaButti K."/>
            <person name="Lindquist E.A."/>
            <person name="Lipzen A."/>
            <person name="Lundell T."/>
            <person name="Morin E."/>
            <person name="Murat C."/>
            <person name="Riley R."/>
            <person name="Ohm R."/>
            <person name="Sun H."/>
            <person name="Tunlid A."/>
            <person name="Henrissat B."/>
            <person name="Grigoriev I.V."/>
            <person name="Hibbett D.S."/>
            <person name="Martin F."/>
        </authorList>
    </citation>
    <scope>NUCLEOTIDE SEQUENCE [LARGE SCALE GENOMIC DNA]</scope>
    <source>
        <strain evidence="2">Ve08.2h10</strain>
    </source>
</reference>
<accession>A0A0D0E830</accession>
<gene>
    <name evidence="1" type="ORF">PAXRUDRAFT_827878</name>
</gene>
<dbReference type="Proteomes" id="UP000054538">
    <property type="component" value="Unassembled WGS sequence"/>
</dbReference>
<organism evidence="1 2">
    <name type="scientific">Paxillus rubicundulus Ve08.2h10</name>
    <dbReference type="NCBI Taxonomy" id="930991"/>
    <lineage>
        <taxon>Eukaryota</taxon>
        <taxon>Fungi</taxon>
        <taxon>Dikarya</taxon>
        <taxon>Basidiomycota</taxon>
        <taxon>Agaricomycotina</taxon>
        <taxon>Agaricomycetes</taxon>
        <taxon>Agaricomycetidae</taxon>
        <taxon>Boletales</taxon>
        <taxon>Paxilineae</taxon>
        <taxon>Paxillaceae</taxon>
        <taxon>Paxillus</taxon>
    </lineage>
</organism>
<sequence length="80" mass="8915">MEAGGYAALDRTETLNDYMCSMTKMRENDLPLVHTDQRCQVTCVIVCVVAALAAMGQENGHANVSLAFPPIFQKRMHEDR</sequence>
<dbReference type="InParanoid" id="A0A0D0E830"/>
<feature type="non-terminal residue" evidence="1">
    <location>
        <position position="80"/>
    </location>
</feature>
<dbReference type="EMBL" id="KN825098">
    <property type="protein sequence ID" value="KIK94560.1"/>
    <property type="molecule type" value="Genomic_DNA"/>
</dbReference>
<proteinExistence type="predicted"/>
<reference evidence="1 2" key="1">
    <citation type="submission" date="2014-04" db="EMBL/GenBank/DDBJ databases">
        <authorList>
            <consortium name="DOE Joint Genome Institute"/>
            <person name="Kuo A."/>
            <person name="Kohler A."/>
            <person name="Jargeat P."/>
            <person name="Nagy L.G."/>
            <person name="Floudas D."/>
            <person name="Copeland A."/>
            <person name="Barry K.W."/>
            <person name="Cichocki N."/>
            <person name="Veneault-Fourrey C."/>
            <person name="LaButti K."/>
            <person name="Lindquist E.A."/>
            <person name="Lipzen A."/>
            <person name="Lundell T."/>
            <person name="Morin E."/>
            <person name="Murat C."/>
            <person name="Sun H."/>
            <person name="Tunlid A."/>
            <person name="Henrissat B."/>
            <person name="Grigoriev I.V."/>
            <person name="Hibbett D.S."/>
            <person name="Martin F."/>
            <person name="Nordberg H.P."/>
            <person name="Cantor M.N."/>
            <person name="Hua S.X."/>
        </authorList>
    </citation>
    <scope>NUCLEOTIDE SEQUENCE [LARGE SCALE GENOMIC DNA]</scope>
    <source>
        <strain evidence="1 2">Ve08.2h10</strain>
    </source>
</reference>
<dbReference type="HOGENOM" id="CLU_196407_0_0_1"/>